<dbReference type="SMART" id="SM00382">
    <property type="entry name" value="AAA"/>
    <property type="match status" value="1"/>
</dbReference>
<dbReference type="PANTHER" id="PTHR24221:SF233">
    <property type="entry name" value="ATP-BINDING_PERMEASE FUSION ABC TRANSPORTER-RELATED"/>
    <property type="match status" value="1"/>
</dbReference>
<feature type="domain" description="ABC transporter" evidence="8">
    <location>
        <begin position="377"/>
        <end position="609"/>
    </location>
</feature>
<dbReference type="PROSITE" id="PS50893">
    <property type="entry name" value="ABC_TRANSPORTER_2"/>
    <property type="match status" value="1"/>
</dbReference>
<name>A0A1Y0D9Q9_9GAMM</name>
<keyword evidence="5 7" id="KW-1133">Transmembrane helix</keyword>
<dbReference type="Gene3D" id="1.20.1560.10">
    <property type="entry name" value="ABC transporter type 1, transmembrane domain"/>
    <property type="match status" value="1"/>
</dbReference>
<dbReference type="InterPro" id="IPR011527">
    <property type="entry name" value="ABC1_TM_dom"/>
</dbReference>
<evidence type="ECO:0000259" key="8">
    <source>
        <dbReference type="PROSITE" id="PS50893"/>
    </source>
</evidence>
<feature type="transmembrane region" description="Helical" evidence="7">
    <location>
        <begin position="79"/>
        <end position="102"/>
    </location>
</feature>
<dbReference type="InterPro" id="IPR003593">
    <property type="entry name" value="AAA+_ATPase"/>
</dbReference>
<dbReference type="InterPro" id="IPR036640">
    <property type="entry name" value="ABC1_TM_sf"/>
</dbReference>
<evidence type="ECO:0000256" key="6">
    <source>
        <dbReference type="ARBA" id="ARBA00023136"/>
    </source>
</evidence>
<comment type="subcellular location">
    <subcellularLocation>
        <location evidence="1">Cell membrane</location>
        <topology evidence="1">Multi-pass membrane protein</topology>
    </subcellularLocation>
</comment>
<dbReference type="OrthoDB" id="9806127at2"/>
<dbReference type="PANTHER" id="PTHR24221">
    <property type="entry name" value="ATP-BINDING CASSETTE SUB-FAMILY B"/>
    <property type="match status" value="1"/>
</dbReference>
<keyword evidence="6 7" id="KW-0472">Membrane</keyword>
<evidence type="ECO:0000256" key="2">
    <source>
        <dbReference type="ARBA" id="ARBA00022692"/>
    </source>
</evidence>
<dbReference type="GO" id="GO:0140359">
    <property type="term" value="F:ABC-type transporter activity"/>
    <property type="evidence" value="ECO:0007669"/>
    <property type="project" value="InterPro"/>
</dbReference>
<evidence type="ECO:0000256" key="3">
    <source>
        <dbReference type="ARBA" id="ARBA00022741"/>
    </source>
</evidence>
<proteinExistence type="predicted"/>
<protein>
    <submittedName>
        <fullName evidence="10">ABC transporter ATP-binding protein</fullName>
    </submittedName>
</protein>
<keyword evidence="2 7" id="KW-0812">Transmembrane</keyword>
<feature type="transmembrane region" description="Helical" evidence="7">
    <location>
        <begin position="300"/>
        <end position="320"/>
    </location>
</feature>
<evidence type="ECO:0000313" key="11">
    <source>
        <dbReference type="Proteomes" id="UP000243937"/>
    </source>
</evidence>
<dbReference type="InterPro" id="IPR017871">
    <property type="entry name" value="ABC_transporter-like_CS"/>
</dbReference>
<dbReference type="CDD" id="cd07346">
    <property type="entry name" value="ABC_6TM_exporters"/>
    <property type="match status" value="1"/>
</dbReference>
<evidence type="ECO:0000259" key="9">
    <source>
        <dbReference type="PROSITE" id="PS50929"/>
    </source>
</evidence>
<keyword evidence="3" id="KW-0547">Nucleotide-binding</keyword>
<evidence type="ECO:0000256" key="5">
    <source>
        <dbReference type="ARBA" id="ARBA00022989"/>
    </source>
</evidence>
<dbReference type="GO" id="GO:0034040">
    <property type="term" value="F:ATPase-coupled lipid transmembrane transporter activity"/>
    <property type="evidence" value="ECO:0007669"/>
    <property type="project" value="TreeGrafter"/>
</dbReference>
<dbReference type="Pfam" id="PF00664">
    <property type="entry name" value="ABC_membrane"/>
    <property type="match status" value="1"/>
</dbReference>
<dbReference type="SUPFAM" id="SSF90123">
    <property type="entry name" value="ABC transporter transmembrane region"/>
    <property type="match status" value="1"/>
</dbReference>
<dbReference type="AlphaFoldDB" id="A0A1Y0D9Q9"/>
<dbReference type="RefSeq" id="WP_087038502.1">
    <property type="nucleotide sequence ID" value="NZ_CP021377.1"/>
</dbReference>
<keyword evidence="11" id="KW-1185">Reference proteome</keyword>
<dbReference type="KEGG" id="opf:CBP31_15240"/>
<dbReference type="Proteomes" id="UP000243937">
    <property type="component" value="Chromosome"/>
</dbReference>
<dbReference type="InterPro" id="IPR039421">
    <property type="entry name" value="Type_1_exporter"/>
</dbReference>
<dbReference type="EMBL" id="CP021377">
    <property type="protein sequence ID" value="ART83825.1"/>
    <property type="molecule type" value="Genomic_DNA"/>
</dbReference>
<dbReference type="FunFam" id="3.40.50.300:FF:001492">
    <property type="entry name" value="ABC transporter ATP-binding protein/permease"/>
    <property type="match status" value="1"/>
</dbReference>
<dbReference type="InterPro" id="IPR027417">
    <property type="entry name" value="P-loop_NTPase"/>
</dbReference>
<dbReference type="GO" id="GO:0005524">
    <property type="term" value="F:ATP binding"/>
    <property type="evidence" value="ECO:0007669"/>
    <property type="project" value="UniProtKB-KW"/>
</dbReference>
<evidence type="ECO:0000313" key="10">
    <source>
        <dbReference type="EMBL" id="ART83825.1"/>
    </source>
</evidence>
<sequence>MDKKNSLTPYLQWSDIVNMMRKRKSALIYAHIFALCGTLLAVPVPLLMPLLVDEVLLDQPGRLLAGLSWVLPSNWQTGVGFILAILVITLLLRIFSLVFNIIQGRQFARVAKHLTFQIRSLLAKQLMRTPLRAFESVGAGSISSHFVTDVETLDKFLGETLSRLLISLLSVIGTAVVLLLLSWQLALFILLLNPVVVYFSSRLGAKVKHLKRNENSAFELFQQALIETLDGIHEIRAANRERHYLLRVIDRARGVRDTAIDYAWKSEAASRASFLLFLSGVELFRAAGMIMVLYTDLTVGQIFAVFSYLWFMMGPVQDLLNMQYSFYAASAALKRINNMLALGTDTDTEKDPHTIGAEQRDTGTHHNPFLGATTLPINVQDLSFSYNGERKVLDAVNLHINAGEKVALVGASGGGKSTFIQLLLGLYPADSGDISFGGVSSQQIGFPTIREHIATVLQQPVLFNDTVRANLCLGDEHEDAALWQALKVAQLFEVVFAMTEGLDTQVGRRGMKLSGGQQQRLAIARMVLKNPAIVILDEATSALDTDTENKLHAALEDFLRGRTTLIVAHRLSSVRQADRVLVFEDGKISQSGTHHELLAQEGLYRTLYN</sequence>
<evidence type="ECO:0000256" key="4">
    <source>
        <dbReference type="ARBA" id="ARBA00022840"/>
    </source>
</evidence>
<accession>A0A1Y0D9Q9</accession>
<keyword evidence="4 10" id="KW-0067">ATP-binding</keyword>
<dbReference type="Pfam" id="PF00005">
    <property type="entry name" value="ABC_tran"/>
    <property type="match status" value="1"/>
</dbReference>
<dbReference type="GO" id="GO:0005886">
    <property type="term" value="C:plasma membrane"/>
    <property type="evidence" value="ECO:0007669"/>
    <property type="project" value="UniProtKB-SubCell"/>
</dbReference>
<reference evidence="10 11" key="1">
    <citation type="journal article" date="2014" name="Int. J. Syst. Evol. Microbiol.">
        <title>Oceanisphaera profunda sp. nov., a marine bacterium isolated from deep-sea sediment, and emended description of the genus Oceanisphaera.</title>
        <authorList>
            <person name="Xu Z."/>
            <person name="Zhang X.Y."/>
            <person name="Su H.N."/>
            <person name="Yu Z.C."/>
            <person name="Liu C."/>
            <person name="Li H."/>
            <person name="Chen X.L."/>
            <person name="Song X.Y."/>
            <person name="Xie B.B."/>
            <person name="Qin Q.L."/>
            <person name="Zhou B.C."/>
            <person name="Shi M."/>
            <person name="Huang Y."/>
            <person name="Zhang Y.Z."/>
        </authorList>
    </citation>
    <scope>NUCLEOTIDE SEQUENCE [LARGE SCALE GENOMIC DNA]</scope>
    <source>
        <strain evidence="10 11">SM1222</strain>
    </source>
</reference>
<dbReference type="SUPFAM" id="SSF52540">
    <property type="entry name" value="P-loop containing nucleoside triphosphate hydrolases"/>
    <property type="match status" value="1"/>
</dbReference>
<dbReference type="PROSITE" id="PS50929">
    <property type="entry name" value="ABC_TM1F"/>
    <property type="match status" value="1"/>
</dbReference>
<organism evidence="10 11">
    <name type="scientific">Oceanisphaera profunda</name>
    <dbReference type="NCBI Taxonomy" id="1416627"/>
    <lineage>
        <taxon>Bacteria</taxon>
        <taxon>Pseudomonadati</taxon>
        <taxon>Pseudomonadota</taxon>
        <taxon>Gammaproteobacteria</taxon>
        <taxon>Aeromonadales</taxon>
        <taxon>Aeromonadaceae</taxon>
        <taxon>Oceanisphaera</taxon>
    </lineage>
</organism>
<feature type="transmembrane region" description="Helical" evidence="7">
    <location>
        <begin position="187"/>
        <end position="205"/>
    </location>
</feature>
<evidence type="ECO:0000256" key="1">
    <source>
        <dbReference type="ARBA" id="ARBA00004651"/>
    </source>
</evidence>
<evidence type="ECO:0000256" key="7">
    <source>
        <dbReference type="SAM" id="Phobius"/>
    </source>
</evidence>
<dbReference type="GO" id="GO:0016887">
    <property type="term" value="F:ATP hydrolysis activity"/>
    <property type="evidence" value="ECO:0007669"/>
    <property type="project" value="InterPro"/>
</dbReference>
<gene>
    <name evidence="10" type="ORF">CBP31_15240</name>
</gene>
<feature type="transmembrane region" description="Helical" evidence="7">
    <location>
        <begin position="164"/>
        <end position="181"/>
    </location>
</feature>
<dbReference type="InterPro" id="IPR003439">
    <property type="entry name" value="ABC_transporter-like_ATP-bd"/>
</dbReference>
<dbReference type="Gene3D" id="3.40.50.300">
    <property type="entry name" value="P-loop containing nucleotide triphosphate hydrolases"/>
    <property type="match status" value="1"/>
</dbReference>
<dbReference type="PROSITE" id="PS00211">
    <property type="entry name" value="ABC_TRANSPORTER_1"/>
    <property type="match status" value="1"/>
</dbReference>
<feature type="transmembrane region" description="Helical" evidence="7">
    <location>
        <begin position="26"/>
        <end position="48"/>
    </location>
</feature>
<feature type="domain" description="ABC transmembrane type-1" evidence="9">
    <location>
        <begin position="32"/>
        <end position="328"/>
    </location>
</feature>